<dbReference type="AlphaFoldDB" id="A0A072UDD1"/>
<reference evidence="1 3" key="1">
    <citation type="journal article" date="2011" name="Nature">
        <title>The Medicago genome provides insight into the evolution of rhizobial symbioses.</title>
        <authorList>
            <person name="Young N.D."/>
            <person name="Debelle F."/>
            <person name="Oldroyd G.E."/>
            <person name="Geurts R."/>
            <person name="Cannon S.B."/>
            <person name="Udvardi M.K."/>
            <person name="Benedito V.A."/>
            <person name="Mayer K.F."/>
            <person name="Gouzy J."/>
            <person name="Schoof H."/>
            <person name="Van de Peer Y."/>
            <person name="Proost S."/>
            <person name="Cook D.R."/>
            <person name="Meyers B.C."/>
            <person name="Spannagl M."/>
            <person name="Cheung F."/>
            <person name="De Mita S."/>
            <person name="Krishnakumar V."/>
            <person name="Gundlach H."/>
            <person name="Zhou S."/>
            <person name="Mudge J."/>
            <person name="Bharti A.K."/>
            <person name="Murray J.D."/>
            <person name="Naoumkina M.A."/>
            <person name="Rosen B."/>
            <person name="Silverstein K.A."/>
            <person name="Tang H."/>
            <person name="Rombauts S."/>
            <person name="Zhao P.X."/>
            <person name="Zhou P."/>
            <person name="Barbe V."/>
            <person name="Bardou P."/>
            <person name="Bechner M."/>
            <person name="Bellec A."/>
            <person name="Berger A."/>
            <person name="Berges H."/>
            <person name="Bidwell S."/>
            <person name="Bisseling T."/>
            <person name="Choisne N."/>
            <person name="Couloux A."/>
            <person name="Denny R."/>
            <person name="Deshpande S."/>
            <person name="Dai X."/>
            <person name="Doyle J.J."/>
            <person name="Dudez A.M."/>
            <person name="Farmer A.D."/>
            <person name="Fouteau S."/>
            <person name="Franken C."/>
            <person name="Gibelin C."/>
            <person name="Gish J."/>
            <person name="Goldstein S."/>
            <person name="Gonzalez A.J."/>
            <person name="Green P.J."/>
            <person name="Hallab A."/>
            <person name="Hartog M."/>
            <person name="Hua A."/>
            <person name="Humphray S.J."/>
            <person name="Jeong D.H."/>
            <person name="Jing Y."/>
            <person name="Jocker A."/>
            <person name="Kenton S.M."/>
            <person name="Kim D.J."/>
            <person name="Klee K."/>
            <person name="Lai H."/>
            <person name="Lang C."/>
            <person name="Lin S."/>
            <person name="Macmil S.L."/>
            <person name="Magdelenat G."/>
            <person name="Matthews L."/>
            <person name="McCorrison J."/>
            <person name="Monaghan E.L."/>
            <person name="Mun J.H."/>
            <person name="Najar F.Z."/>
            <person name="Nicholson C."/>
            <person name="Noirot C."/>
            <person name="O'Bleness M."/>
            <person name="Paule C.R."/>
            <person name="Poulain J."/>
            <person name="Prion F."/>
            <person name="Qin B."/>
            <person name="Qu C."/>
            <person name="Retzel E.F."/>
            <person name="Riddle C."/>
            <person name="Sallet E."/>
            <person name="Samain S."/>
            <person name="Samson N."/>
            <person name="Sanders I."/>
            <person name="Saurat O."/>
            <person name="Scarpelli C."/>
            <person name="Schiex T."/>
            <person name="Segurens B."/>
            <person name="Severin A.J."/>
            <person name="Sherrier D.J."/>
            <person name="Shi R."/>
            <person name="Sims S."/>
            <person name="Singer S.R."/>
            <person name="Sinharoy S."/>
            <person name="Sterck L."/>
            <person name="Viollet A."/>
            <person name="Wang B.B."/>
            <person name="Wang K."/>
            <person name="Wang M."/>
            <person name="Wang X."/>
            <person name="Warfsmann J."/>
            <person name="Weissenbach J."/>
            <person name="White D.D."/>
            <person name="White J.D."/>
            <person name="Wiley G.B."/>
            <person name="Wincker P."/>
            <person name="Xing Y."/>
            <person name="Yang L."/>
            <person name="Yao Z."/>
            <person name="Ying F."/>
            <person name="Zhai J."/>
            <person name="Zhou L."/>
            <person name="Zuber A."/>
            <person name="Denarie J."/>
            <person name="Dixon R.A."/>
            <person name="May G.D."/>
            <person name="Schwartz D.C."/>
            <person name="Rogers J."/>
            <person name="Quetier F."/>
            <person name="Town C.D."/>
            <person name="Roe B.A."/>
        </authorList>
    </citation>
    <scope>NUCLEOTIDE SEQUENCE [LARGE SCALE GENOMIC DNA]</scope>
    <source>
        <strain evidence="1">A17</strain>
        <strain evidence="2 3">cv. Jemalong A17</strain>
    </source>
</reference>
<protein>
    <submittedName>
        <fullName evidence="1 2">Uncharacterized protein</fullName>
    </submittedName>
</protein>
<evidence type="ECO:0000313" key="1">
    <source>
        <dbReference type="EMBL" id="KEH27794.1"/>
    </source>
</evidence>
<reference evidence="2" key="3">
    <citation type="submission" date="2015-04" db="UniProtKB">
        <authorList>
            <consortium name="EnsemblPlants"/>
        </authorList>
    </citation>
    <scope>IDENTIFICATION</scope>
    <source>
        <strain evidence="2">cv. Jemalong A17</strain>
    </source>
</reference>
<sequence length="74" mass="8932">MNMCISVGFTCINAYISSRSIENPQQIKVYLRMFLRLLDSQETSYDKHNPEQNPQVILRNIFLMKIRRKTERFY</sequence>
<dbReference type="EMBL" id="CM001221">
    <property type="protein sequence ID" value="KEH27794.1"/>
    <property type="molecule type" value="Genomic_DNA"/>
</dbReference>
<keyword evidence="3" id="KW-1185">Reference proteome</keyword>
<gene>
    <name evidence="1" type="ordered locus">MTR_5g038325</name>
</gene>
<proteinExistence type="predicted"/>
<dbReference type="Proteomes" id="UP000002051">
    <property type="component" value="Chromosome 5"/>
</dbReference>
<accession>A0A072UDD1</accession>
<evidence type="ECO:0000313" key="3">
    <source>
        <dbReference type="Proteomes" id="UP000002051"/>
    </source>
</evidence>
<evidence type="ECO:0000313" key="2">
    <source>
        <dbReference type="EnsemblPlants" id="KEH27794"/>
    </source>
</evidence>
<reference evidence="1 3" key="2">
    <citation type="journal article" date="2014" name="BMC Genomics">
        <title>An improved genome release (version Mt4.0) for the model legume Medicago truncatula.</title>
        <authorList>
            <person name="Tang H."/>
            <person name="Krishnakumar V."/>
            <person name="Bidwell S."/>
            <person name="Rosen B."/>
            <person name="Chan A."/>
            <person name="Zhou S."/>
            <person name="Gentzbittel L."/>
            <person name="Childs K.L."/>
            <person name="Yandell M."/>
            <person name="Gundlach H."/>
            <person name="Mayer K.F."/>
            <person name="Schwartz D.C."/>
            <person name="Town C.D."/>
        </authorList>
    </citation>
    <scope>GENOME REANNOTATION</scope>
    <source>
        <strain evidence="1">A17</strain>
        <strain evidence="2 3">cv. Jemalong A17</strain>
    </source>
</reference>
<dbReference type="EnsemblPlants" id="KEH27794">
    <property type="protein sequence ID" value="KEH27794"/>
    <property type="gene ID" value="MTR_5g038325"/>
</dbReference>
<organism evidence="1 3">
    <name type="scientific">Medicago truncatula</name>
    <name type="common">Barrel medic</name>
    <name type="synonym">Medicago tribuloides</name>
    <dbReference type="NCBI Taxonomy" id="3880"/>
    <lineage>
        <taxon>Eukaryota</taxon>
        <taxon>Viridiplantae</taxon>
        <taxon>Streptophyta</taxon>
        <taxon>Embryophyta</taxon>
        <taxon>Tracheophyta</taxon>
        <taxon>Spermatophyta</taxon>
        <taxon>Magnoliopsida</taxon>
        <taxon>eudicotyledons</taxon>
        <taxon>Gunneridae</taxon>
        <taxon>Pentapetalae</taxon>
        <taxon>rosids</taxon>
        <taxon>fabids</taxon>
        <taxon>Fabales</taxon>
        <taxon>Fabaceae</taxon>
        <taxon>Papilionoideae</taxon>
        <taxon>50 kb inversion clade</taxon>
        <taxon>NPAAA clade</taxon>
        <taxon>Hologalegina</taxon>
        <taxon>IRL clade</taxon>
        <taxon>Trifolieae</taxon>
        <taxon>Medicago</taxon>
    </lineage>
</organism>
<name>A0A072UDD1_MEDTR</name>
<dbReference type="HOGENOM" id="CLU_2691499_0_0_1"/>